<dbReference type="SUPFAM" id="SSF52266">
    <property type="entry name" value="SGNH hydrolase"/>
    <property type="match status" value="1"/>
</dbReference>
<dbReference type="Gene3D" id="3.40.50.1110">
    <property type="entry name" value="SGNH hydrolase"/>
    <property type="match status" value="1"/>
</dbReference>
<name>A0A137P165_CONC2</name>
<accession>A0A137P165</accession>
<dbReference type="EMBL" id="KQ964560">
    <property type="protein sequence ID" value="KXN68810.1"/>
    <property type="molecule type" value="Genomic_DNA"/>
</dbReference>
<dbReference type="CDD" id="cd00229">
    <property type="entry name" value="SGNH_hydrolase"/>
    <property type="match status" value="1"/>
</dbReference>
<evidence type="ECO:0000313" key="2">
    <source>
        <dbReference type="EMBL" id="KXN68810.1"/>
    </source>
</evidence>
<dbReference type="AlphaFoldDB" id="A0A137P165"/>
<dbReference type="InterPro" id="IPR013830">
    <property type="entry name" value="SGNH_hydro"/>
</dbReference>
<feature type="domain" description="SGNH hydrolase-type esterase" evidence="1">
    <location>
        <begin position="51"/>
        <end position="241"/>
    </location>
</feature>
<dbReference type="Proteomes" id="UP000070444">
    <property type="component" value="Unassembled WGS sequence"/>
</dbReference>
<evidence type="ECO:0000259" key="1">
    <source>
        <dbReference type="Pfam" id="PF13472"/>
    </source>
</evidence>
<dbReference type="InterPro" id="IPR036514">
    <property type="entry name" value="SGNH_hydro_sf"/>
</dbReference>
<protein>
    <submittedName>
        <fullName evidence="2">SGNH hydrolase</fullName>
    </submittedName>
</protein>
<dbReference type="InterPro" id="IPR051532">
    <property type="entry name" value="Ester_Hydrolysis_Enzymes"/>
</dbReference>
<dbReference type="PANTHER" id="PTHR30383:SF5">
    <property type="entry name" value="SGNH HYDROLASE-TYPE ESTERASE DOMAIN-CONTAINING PROTEIN"/>
    <property type="match status" value="1"/>
</dbReference>
<dbReference type="PANTHER" id="PTHR30383">
    <property type="entry name" value="THIOESTERASE 1/PROTEASE 1/LYSOPHOSPHOLIPASE L1"/>
    <property type="match status" value="1"/>
</dbReference>
<sequence length="271" mass="31831">MAASNSLHHQLGFLFVRIYYWFYIKYMQWSQWVFQPTGKAYQKFEQKLVIFGDDHALGLGDKMSLGGLPGLADRLSFKLRNDQHIRQFWHVFNFGKFKANTEDWLPSSSTTIAGHKNYFDNILVNDKRLEGFKLAVLLLGSNDEKLARLNPQKSLENIKTIVNKLNEMDVTVIVMTVPTTDPTEDEGQSYNDRLNAQLKAYIEEEKNPKLILGVEIDALNFEYDRVDLYHWDRLHFNEKGFDKMFKDLWDIVKPEMVKVEFKTFQNVLYKN</sequence>
<dbReference type="OMA" id="MMTAIEW"/>
<gene>
    <name evidence="2" type="ORF">CONCODRAFT_79641</name>
</gene>
<evidence type="ECO:0000313" key="3">
    <source>
        <dbReference type="Proteomes" id="UP000070444"/>
    </source>
</evidence>
<keyword evidence="3" id="KW-1185">Reference proteome</keyword>
<organism evidence="2 3">
    <name type="scientific">Conidiobolus coronatus (strain ATCC 28846 / CBS 209.66 / NRRL 28638)</name>
    <name type="common">Delacroixia coronata</name>
    <dbReference type="NCBI Taxonomy" id="796925"/>
    <lineage>
        <taxon>Eukaryota</taxon>
        <taxon>Fungi</taxon>
        <taxon>Fungi incertae sedis</taxon>
        <taxon>Zoopagomycota</taxon>
        <taxon>Entomophthoromycotina</taxon>
        <taxon>Entomophthoromycetes</taxon>
        <taxon>Entomophthorales</taxon>
        <taxon>Ancylistaceae</taxon>
        <taxon>Conidiobolus</taxon>
    </lineage>
</organism>
<reference evidence="2 3" key="1">
    <citation type="journal article" date="2015" name="Genome Biol. Evol.">
        <title>Phylogenomic analyses indicate that early fungi evolved digesting cell walls of algal ancestors of land plants.</title>
        <authorList>
            <person name="Chang Y."/>
            <person name="Wang S."/>
            <person name="Sekimoto S."/>
            <person name="Aerts A.L."/>
            <person name="Choi C."/>
            <person name="Clum A."/>
            <person name="LaButti K.M."/>
            <person name="Lindquist E.A."/>
            <person name="Yee Ngan C."/>
            <person name="Ohm R.A."/>
            <person name="Salamov A.A."/>
            <person name="Grigoriev I.V."/>
            <person name="Spatafora J.W."/>
            <person name="Berbee M.L."/>
        </authorList>
    </citation>
    <scope>NUCLEOTIDE SEQUENCE [LARGE SCALE GENOMIC DNA]</scope>
    <source>
        <strain evidence="2 3">NRRL 28638</strain>
    </source>
</reference>
<dbReference type="OrthoDB" id="57748at2759"/>
<dbReference type="Pfam" id="PF13472">
    <property type="entry name" value="Lipase_GDSL_2"/>
    <property type="match status" value="1"/>
</dbReference>
<dbReference type="GO" id="GO:0004622">
    <property type="term" value="F:phosphatidylcholine lysophospholipase activity"/>
    <property type="evidence" value="ECO:0007669"/>
    <property type="project" value="TreeGrafter"/>
</dbReference>
<proteinExistence type="predicted"/>
<keyword evidence="2" id="KW-0378">Hydrolase</keyword>